<gene>
    <name evidence="2 3" type="primary">rsfS</name>
    <name evidence="3" type="ORF">QS713_08715</name>
</gene>
<comment type="similarity">
    <text evidence="1 2">Belongs to the Iojap/RsfS family.</text>
</comment>
<evidence type="ECO:0000313" key="3">
    <source>
        <dbReference type="EMBL" id="MDT3768139.1"/>
    </source>
</evidence>
<dbReference type="PANTHER" id="PTHR21043">
    <property type="entry name" value="IOJAP SUPERFAMILY ORTHOLOG"/>
    <property type="match status" value="1"/>
</dbReference>
<dbReference type="EMBL" id="JASXSX010000005">
    <property type="protein sequence ID" value="MDT3768139.1"/>
    <property type="molecule type" value="Genomic_DNA"/>
</dbReference>
<dbReference type="RefSeq" id="WP_313274561.1">
    <property type="nucleotide sequence ID" value="NZ_JASXSX010000005.1"/>
</dbReference>
<keyword evidence="4" id="KW-1185">Reference proteome</keyword>
<accession>A0ABU3ICM7</accession>
<evidence type="ECO:0000256" key="1">
    <source>
        <dbReference type="ARBA" id="ARBA00010574"/>
    </source>
</evidence>
<comment type="caution">
    <text evidence="3">The sequence shown here is derived from an EMBL/GenBank/DDBJ whole genome shotgun (WGS) entry which is preliminary data.</text>
</comment>
<dbReference type="Pfam" id="PF02410">
    <property type="entry name" value="RsfS"/>
    <property type="match status" value="1"/>
</dbReference>
<dbReference type="PANTHER" id="PTHR21043:SF0">
    <property type="entry name" value="MITOCHONDRIAL ASSEMBLY OF RIBOSOMAL LARGE SUBUNIT PROTEIN 1"/>
    <property type="match status" value="1"/>
</dbReference>
<comment type="function">
    <text evidence="2">Functions as a ribosomal silencing factor. Interacts with ribosomal protein uL14 (rplN), blocking formation of intersubunit bridge B8. Prevents association of the 30S and 50S ribosomal subunits and the formation of functional ribosomes, thus repressing translation.</text>
</comment>
<keyword evidence="2" id="KW-0678">Repressor</keyword>
<dbReference type="NCBIfam" id="TIGR00090">
    <property type="entry name" value="rsfS_iojap_ybeB"/>
    <property type="match status" value="1"/>
</dbReference>
<proteinExistence type="inferred from homology"/>
<comment type="subunit">
    <text evidence="2">Interacts with ribosomal protein uL14 (rplN).</text>
</comment>
<dbReference type="Gene3D" id="3.30.460.10">
    <property type="entry name" value="Beta Polymerase, domain 2"/>
    <property type="match status" value="1"/>
</dbReference>
<dbReference type="Proteomes" id="UP001247542">
    <property type="component" value="Unassembled WGS sequence"/>
</dbReference>
<sequence length="124" mass="13807">MELERATVNLVTELAAAAEEMKAINPVAINVGERTAYCDVFLIVSADNERQVRAVTRALVDRAVELGWRRPSVEGAEEAQWVLLDFGVVTVHVQLDTQREYYGLERLWADCSRLPLPQPAKVGA</sequence>
<dbReference type="InterPro" id="IPR004394">
    <property type="entry name" value="Iojap/RsfS/C7orf30"/>
</dbReference>
<keyword evidence="2" id="KW-0963">Cytoplasm</keyword>
<keyword evidence="2" id="KW-0810">Translation regulation</keyword>
<reference evidence="3 4" key="1">
    <citation type="submission" date="2023-06" db="EMBL/GenBank/DDBJ databases">
        <title>Draft genome sequence of Gleimia hominis type strain CCUG 57540T.</title>
        <authorList>
            <person name="Salva-Serra F."/>
            <person name="Cardew S."/>
            <person name="Jensie Markopoulos S."/>
            <person name="Ohlen M."/>
            <person name="Inganas E."/>
            <person name="Svensson-Stadler L."/>
            <person name="Moore E.R.B."/>
        </authorList>
    </citation>
    <scope>NUCLEOTIDE SEQUENCE [LARGE SCALE GENOMIC DNA]</scope>
    <source>
        <strain evidence="3 4">CCUG 57540</strain>
    </source>
</reference>
<protein>
    <recommendedName>
        <fullName evidence="2">Ribosomal silencing factor RsfS</fullName>
    </recommendedName>
</protein>
<evidence type="ECO:0000256" key="2">
    <source>
        <dbReference type="HAMAP-Rule" id="MF_01477"/>
    </source>
</evidence>
<organism evidence="3 4">
    <name type="scientific">Gleimia hominis</name>
    <dbReference type="NCBI Taxonomy" id="595468"/>
    <lineage>
        <taxon>Bacteria</taxon>
        <taxon>Bacillati</taxon>
        <taxon>Actinomycetota</taxon>
        <taxon>Actinomycetes</taxon>
        <taxon>Actinomycetales</taxon>
        <taxon>Actinomycetaceae</taxon>
        <taxon>Gleimia</taxon>
    </lineage>
</organism>
<dbReference type="HAMAP" id="MF_01477">
    <property type="entry name" value="Iojap_RsfS"/>
    <property type="match status" value="1"/>
</dbReference>
<evidence type="ECO:0000313" key="4">
    <source>
        <dbReference type="Proteomes" id="UP001247542"/>
    </source>
</evidence>
<comment type="subcellular location">
    <subcellularLocation>
        <location evidence="2">Cytoplasm</location>
    </subcellularLocation>
</comment>
<name>A0ABU3ICM7_9ACTO</name>
<dbReference type="InterPro" id="IPR043519">
    <property type="entry name" value="NT_sf"/>
</dbReference>
<dbReference type="SUPFAM" id="SSF81301">
    <property type="entry name" value="Nucleotidyltransferase"/>
    <property type="match status" value="1"/>
</dbReference>